<accession>A0A2H0UI44</accession>
<evidence type="ECO:0000259" key="10">
    <source>
        <dbReference type="SMART" id="SM00845"/>
    </source>
</evidence>
<keyword evidence="5" id="KW-0067">ATP-binding</keyword>
<dbReference type="InterPro" id="IPR003789">
    <property type="entry name" value="Asn/Gln_tRNA_amidoTrase-B-like"/>
</dbReference>
<dbReference type="GO" id="GO:0050567">
    <property type="term" value="F:glutaminyl-tRNA synthase (glutamine-hydrolyzing) activity"/>
    <property type="evidence" value="ECO:0007669"/>
    <property type="project" value="TreeGrafter"/>
</dbReference>
<dbReference type="InterPro" id="IPR014746">
    <property type="entry name" value="Gln_synth/guanido_kin_cat_dom"/>
</dbReference>
<name>A0A2H0UI44_9BACT</name>
<dbReference type="NCBIfam" id="NF004012">
    <property type="entry name" value="PRK05477.1-2"/>
    <property type="match status" value="1"/>
</dbReference>
<dbReference type="GO" id="GO:0006412">
    <property type="term" value="P:translation"/>
    <property type="evidence" value="ECO:0007669"/>
    <property type="project" value="UniProtKB-KW"/>
</dbReference>
<dbReference type="GO" id="GO:0016740">
    <property type="term" value="F:transferase activity"/>
    <property type="evidence" value="ECO:0007669"/>
    <property type="project" value="UniProtKB-KW"/>
</dbReference>
<dbReference type="InterPro" id="IPR017959">
    <property type="entry name" value="Asn/Gln-tRNA_amidoTrfase_suB/E"/>
</dbReference>
<dbReference type="InterPro" id="IPR023168">
    <property type="entry name" value="GatB_Yqey_C_2"/>
</dbReference>
<dbReference type="InterPro" id="IPR017958">
    <property type="entry name" value="Gln-tRNA_amidoTrfase_suB_CS"/>
</dbReference>
<keyword evidence="6" id="KW-0648">Protein biosynthesis</keyword>
<dbReference type="PANTHER" id="PTHR11659">
    <property type="entry name" value="GLUTAMYL-TRNA GLN AMIDOTRANSFERASE SUBUNIT B MITOCHONDRIAL AND PROKARYOTIC PET112-RELATED"/>
    <property type="match status" value="1"/>
</dbReference>
<evidence type="ECO:0000313" key="11">
    <source>
        <dbReference type="EMBL" id="PIR86078.1"/>
    </source>
</evidence>
<dbReference type="PANTHER" id="PTHR11659:SF0">
    <property type="entry name" value="GLUTAMYL-TRNA(GLN) AMIDOTRANSFERASE SUBUNIT B, MITOCHONDRIAL"/>
    <property type="match status" value="1"/>
</dbReference>
<evidence type="ECO:0000256" key="9">
    <source>
        <dbReference type="ARBA" id="ARBA00047913"/>
    </source>
</evidence>
<comment type="catalytic activity">
    <reaction evidence="9">
        <text>L-glutamyl-tRNA(Gln) + L-glutamine + ATP + H2O = L-glutaminyl-tRNA(Gln) + L-glutamate + ADP + phosphate + H(+)</text>
        <dbReference type="Rhea" id="RHEA:17521"/>
        <dbReference type="Rhea" id="RHEA-COMP:9681"/>
        <dbReference type="Rhea" id="RHEA-COMP:9684"/>
        <dbReference type="ChEBI" id="CHEBI:15377"/>
        <dbReference type="ChEBI" id="CHEBI:15378"/>
        <dbReference type="ChEBI" id="CHEBI:29985"/>
        <dbReference type="ChEBI" id="CHEBI:30616"/>
        <dbReference type="ChEBI" id="CHEBI:43474"/>
        <dbReference type="ChEBI" id="CHEBI:58359"/>
        <dbReference type="ChEBI" id="CHEBI:78520"/>
        <dbReference type="ChEBI" id="CHEBI:78521"/>
        <dbReference type="ChEBI" id="CHEBI:456216"/>
    </reaction>
</comment>
<comment type="catalytic activity">
    <reaction evidence="8">
        <text>L-aspartyl-tRNA(Asn) + L-glutamine + ATP + H2O = L-asparaginyl-tRNA(Asn) + L-glutamate + ADP + phosphate + 2 H(+)</text>
        <dbReference type="Rhea" id="RHEA:14513"/>
        <dbReference type="Rhea" id="RHEA-COMP:9674"/>
        <dbReference type="Rhea" id="RHEA-COMP:9677"/>
        <dbReference type="ChEBI" id="CHEBI:15377"/>
        <dbReference type="ChEBI" id="CHEBI:15378"/>
        <dbReference type="ChEBI" id="CHEBI:29985"/>
        <dbReference type="ChEBI" id="CHEBI:30616"/>
        <dbReference type="ChEBI" id="CHEBI:43474"/>
        <dbReference type="ChEBI" id="CHEBI:58359"/>
        <dbReference type="ChEBI" id="CHEBI:78515"/>
        <dbReference type="ChEBI" id="CHEBI:78516"/>
        <dbReference type="ChEBI" id="CHEBI:456216"/>
    </reaction>
</comment>
<evidence type="ECO:0000256" key="2">
    <source>
        <dbReference type="ARBA" id="ARBA00011123"/>
    </source>
</evidence>
<evidence type="ECO:0000256" key="1">
    <source>
        <dbReference type="ARBA" id="ARBA00005306"/>
    </source>
</evidence>
<dbReference type="Proteomes" id="UP000229612">
    <property type="component" value="Unassembled WGS sequence"/>
</dbReference>
<comment type="similarity">
    <text evidence="1">Belongs to the GatB/GatE family. GatB subfamily.</text>
</comment>
<gene>
    <name evidence="11" type="ORF">COU14_01065</name>
</gene>
<dbReference type="HAMAP" id="MF_00121">
    <property type="entry name" value="GatB"/>
    <property type="match status" value="1"/>
</dbReference>
<dbReference type="Gene3D" id="1.10.10.410">
    <property type="match status" value="1"/>
</dbReference>
<comment type="subunit">
    <text evidence="2">Heterotrimer of A, B and C subunits.</text>
</comment>
<comment type="caution">
    <text evidence="11">The sequence shown here is derived from an EMBL/GenBank/DDBJ whole genome shotgun (WGS) entry which is preliminary data.</text>
</comment>
<dbReference type="Pfam" id="PF02637">
    <property type="entry name" value="GatB_Yqey"/>
    <property type="match status" value="1"/>
</dbReference>
<dbReference type="SUPFAM" id="SSF55931">
    <property type="entry name" value="Glutamine synthetase/guanido kinase"/>
    <property type="match status" value="1"/>
</dbReference>
<dbReference type="SUPFAM" id="SSF89095">
    <property type="entry name" value="GatB/YqeY motif"/>
    <property type="match status" value="1"/>
</dbReference>
<keyword evidence="11" id="KW-0808">Transferase</keyword>
<evidence type="ECO:0000256" key="7">
    <source>
        <dbReference type="ARBA" id="ARBA00024799"/>
    </source>
</evidence>
<dbReference type="Pfam" id="PF02934">
    <property type="entry name" value="GatB_N"/>
    <property type="match status" value="1"/>
</dbReference>
<feature type="domain" description="Asn/Gln amidotransferase" evidence="10">
    <location>
        <begin position="328"/>
        <end position="465"/>
    </location>
</feature>
<reference evidence="12" key="1">
    <citation type="submission" date="2017-09" db="EMBL/GenBank/DDBJ databases">
        <title>Depth-based differentiation of microbial function through sediment-hosted aquifers and enrichment of novel symbionts in the deep terrestrial subsurface.</title>
        <authorList>
            <person name="Probst A.J."/>
            <person name="Ladd B."/>
            <person name="Jarett J.K."/>
            <person name="Geller-Mcgrath D.E."/>
            <person name="Sieber C.M.K."/>
            <person name="Emerson J.B."/>
            <person name="Anantharaman K."/>
            <person name="Thomas B.C."/>
            <person name="Malmstrom R."/>
            <person name="Stieglmeier M."/>
            <person name="Klingl A."/>
            <person name="Woyke T."/>
            <person name="Ryan C.M."/>
            <person name="Banfield J.F."/>
        </authorList>
    </citation>
    <scope>NUCLEOTIDE SEQUENCE [LARGE SCALE GENOMIC DNA]</scope>
</reference>
<evidence type="ECO:0000256" key="8">
    <source>
        <dbReference type="ARBA" id="ARBA00047380"/>
    </source>
</evidence>
<evidence type="ECO:0000256" key="5">
    <source>
        <dbReference type="ARBA" id="ARBA00022840"/>
    </source>
</evidence>
<dbReference type="EMBL" id="PFBG01000012">
    <property type="protein sequence ID" value="PIR86078.1"/>
    <property type="molecule type" value="Genomic_DNA"/>
</dbReference>
<evidence type="ECO:0000256" key="6">
    <source>
        <dbReference type="ARBA" id="ARBA00022917"/>
    </source>
</evidence>
<comment type="function">
    <text evidence="7">Allows the formation of correctly charged Asn-tRNA(Asn) or Gln-tRNA(Gln) through the transamidation of misacylated Asp-tRNA(Asn) or Glu-tRNA(Gln) in organisms which lack either or both of asparaginyl-tRNA or glutaminyl-tRNA synthetases. The reaction takes place in the presence of glutamine and ATP through an activated phospho-Asp-tRNA(Asn) or phospho-Glu-tRNA(Gln).</text>
</comment>
<evidence type="ECO:0000313" key="12">
    <source>
        <dbReference type="Proteomes" id="UP000229612"/>
    </source>
</evidence>
<keyword evidence="4" id="KW-0547">Nucleotide-binding</keyword>
<dbReference type="InterPro" id="IPR004413">
    <property type="entry name" value="GatB"/>
</dbReference>
<protein>
    <submittedName>
        <fullName evidence="11">Asp-tRNA(Asn)/Glu-tRNA(Gln) amidotransferase subunit GatB</fullName>
    </submittedName>
</protein>
<dbReference type="AlphaFoldDB" id="A0A2H0UI44"/>
<evidence type="ECO:0000256" key="3">
    <source>
        <dbReference type="ARBA" id="ARBA00022598"/>
    </source>
</evidence>
<dbReference type="InterPro" id="IPR006075">
    <property type="entry name" value="Asn/Gln-tRNA_Trfase_suB/E_cat"/>
</dbReference>
<proteinExistence type="inferred from homology"/>
<dbReference type="SMART" id="SM00845">
    <property type="entry name" value="GatB_Yqey"/>
    <property type="match status" value="1"/>
</dbReference>
<dbReference type="NCBIfam" id="NF004014">
    <property type="entry name" value="PRK05477.1-4"/>
    <property type="match status" value="1"/>
</dbReference>
<dbReference type="GO" id="GO:0070681">
    <property type="term" value="P:glutaminyl-tRNAGln biosynthesis via transamidation"/>
    <property type="evidence" value="ECO:0007669"/>
    <property type="project" value="TreeGrafter"/>
</dbReference>
<organism evidence="11 12">
    <name type="scientific">Candidatus Kaiserbacteria bacterium CG10_big_fil_rev_8_21_14_0_10_44_10</name>
    <dbReference type="NCBI Taxonomy" id="1974606"/>
    <lineage>
        <taxon>Bacteria</taxon>
        <taxon>Candidatus Kaiseribacteriota</taxon>
    </lineage>
</organism>
<dbReference type="GO" id="GO:0005524">
    <property type="term" value="F:ATP binding"/>
    <property type="evidence" value="ECO:0007669"/>
    <property type="project" value="UniProtKB-KW"/>
</dbReference>
<evidence type="ECO:0000256" key="4">
    <source>
        <dbReference type="ARBA" id="ARBA00022741"/>
    </source>
</evidence>
<dbReference type="InterPro" id="IPR018027">
    <property type="entry name" value="Asn/Gln_amidotransferase"/>
</dbReference>
<sequence>MSTYKPTIGIEVHAELNTKSKMFCSCKNDPHRSSPNTNICAVCLAHPGTLPRVNSEAIKKVLIIGKAIGGEIADFSEFDRKQYFYPDIPKAYQLSQYAYPFVKGGKLAGVEITRVHLEEDTARSSHTNANDSDLNANGHSAVDFNRAGVPLMELVTEPVIHDANTAADFVKELQLLLRTLGISEANMEKGEMRVEANISISATDQLGTKVEVKNLNSFKAMAQAIDFEISRQAEMLNKNTPIKQETRGWDENKSRTFSQRSKEKADEYRYFPDPDIPKFMISEIPLFNAESLSSATRDTPENIRNKYRDIGLTEMQTETLLLNPALREFFEKGFAEEDSEVNGEAARTAANYLTSDVLGLLAARNELNLSAEAVPGFVKLVMMLQRGEIGSRVAKDLLPQVIFDLKDPQIVAKELGLLQMSSADDLKTVIDAVIENNPQVVEDYKAGKEASIQYLLGQAMKETKG</sequence>
<dbReference type="PROSITE" id="PS01234">
    <property type="entry name" value="GATB"/>
    <property type="match status" value="1"/>
</dbReference>
<dbReference type="NCBIfam" id="TIGR00133">
    <property type="entry name" value="gatB"/>
    <property type="match status" value="1"/>
</dbReference>
<keyword evidence="3" id="KW-0436">Ligase</keyword>
<feature type="non-terminal residue" evidence="11">
    <location>
        <position position="465"/>
    </location>
</feature>